<evidence type="ECO:0000256" key="8">
    <source>
        <dbReference type="ARBA" id="ARBA00022984"/>
    </source>
</evidence>
<feature type="binding site" evidence="11">
    <location>
        <position position="155"/>
    </location>
    <ligand>
        <name>UDP-N-acetyl-alpha-D-muramoyl-L-alanyl-D-glutamate</name>
        <dbReference type="ChEBI" id="CHEBI:83900"/>
    </ligand>
</feature>
<feature type="domain" description="Mur ligase central" evidence="15">
    <location>
        <begin position="112"/>
        <end position="317"/>
    </location>
</feature>
<keyword evidence="5 11" id="KW-0547">Nucleotide-binding</keyword>
<dbReference type="Proteomes" id="UP001461341">
    <property type="component" value="Chromosome"/>
</dbReference>
<dbReference type="InterPro" id="IPR036565">
    <property type="entry name" value="Mur-like_cat_sf"/>
</dbReference>
<feature type="binding site" evidence="11">
    <location>
        <position position="389"/>
    </location>
    <ligand>
        <name>meso-2,6-diaminopimelate</name>
        <dbReference type="ChEBI" id="CHEBI:57791"/>
    </ligand>
</feature>
<dbReference type="InterPro" id="IPR000713">
    <property type="entry name" value="Mur_ligase_N"/>
</dbReference>
<evidence type="ECO:0000256" key="5">
    <source>
        <dbReference type="ARBA" id="ARBA00022741"/>
    </source>
</evidence>
<comment type="similarity">
    <text evidence="1 11">Belongs to the MurCDEF family. MurE subfamily.</text>
</comment>
<evidence type="ECO:0000256" key="11">
    <source>
        <dbReference type="HAMAP-Rule" id="MF_00208"/>
    </source>
</evidence>
<evidence type="ECO:0000256" key="9">
    <source>
        <dbReference type="ARBA" id="ARBA00023306"/>
    </source>
</evidence>
<dbReference type="InterPro" id="IPR004101">
    <property type="entry name" value="Mur_ligase_C"/>
</dbReference>
<dbReference type="Pfam" id="PF02875">
    <property type="entry name" value="Mur_ligase_C"/>
    <property type="match status" value="1"/>
</dbReference>
<dbReference type="SUPFAM" id="SSF63418">
    <property type="entry name" value="MurE/MurF N-terminal domain"/>
    <property type="match status" value="1"/>
</dbReference>
<dbReference type="SUPFAM" id="SSF53244">
    <property type="entry name" value="MurD-like peptide ligases, peptide-binding domain"/>
    <property type="match status" value="1"/>
</dbReference>
<dbReference type="InterPro" id="IPR035911">
    <property type="entry name" value="MurE/MurF_N"/>
</dbReference>
<dbReference type="InterPro" id="IPR005761">
    <property type="entry name" value="UDP-N-AcMur-Glu-dNH2Pim_ligase"/>
</dbReference>
<feature type="binding site" evidence="11">
    <location>
        <begin position="413"/>
        <end position="416"/>
    </location>
    <ligand>
        <name>meso-2,6-diaminopimelate</name>
        <dbReference type="ChEBI" id="CHEBI:57791"/>
    </ligand>
</feature>
<evidence type="ECO:0000256" key="6">
    <source>
        <dbReference type="ARBA" id="ARBA00022840"/>
    </source>
</evidence>
<comment type="pathway">
    <text evidence="11 12">Cell wall biogenesis; peptidoglycan biosynthesis.</text>
</comment>
<name>A0ABZ2Y810_9BACT</name>
<feature type="binding site" evidence="11">
    <location>
        <position position="183"/>
    </location>
    <ligand>
        <name>UDP-N-acetyl-alpha-D-muramoyl-L-alanyl-D-glutamate</name>
        <dbReference type="ChEBI" id="CHEBI:83900"/>
    </ligand>
</feature>
<feature type="binding site" evidence="11">
    <location>
        <begin position="156"/>
        <end position="157"/>
    </location>
    <ligand>
        <name>UDP-N-acetyl-alpha-D-muramoyl-L-alanyl-D-glutamate</name>
        <dbReference type="ChEBI" id="CHEBI:83900"/>
    </ligand>
</feature>
<dbReference type="NCBIfam" id="NF001126">
    <property type="entry name" value="PRK00139.1-4"/>
    <property type="match status" value="1"/>
</dbReference>
<dbReference type="SUPFAM" id="SSF53623">
    <property type="entry name" value="MurD-like peptide ligases, catalytic domain"/>
    <property type="match status" value="1"/>
</dbReference>
<dbReference type="Pfam" id="PF08245">
    <property type="entry name" value="Mur_ligase_M"/>
    <property type="match status" value="1"/>
</dbReference>
<feature type="domain" description="Mur ligase N-terminal catalytic" evidence="13">
    <location>
        <begin position="25"/>
        <end position="96"/>
    </location>
</feature>
<dbReference type="PANTHER" id="PTHR23135:SF4">
    <property type="entry name" value="UDP-N-ACETYLMURAMOYL-L-ALANYL-D-GLUTAMATE--2,6-DIAMINOPIMELATE LIGASE MURE HOMOLOG, CHLOROPLASTIC"/>
    <property type="match status" value="1"/>
</dbReference>
<feature type="binding site" evidence="11">
    <location>
        <position position="32"/>
    </location>
    <ligand>
        <name>UDP-N-acetyl-alpha-D-muramoyl-L-alanyl-D-glutamate</name>
        <dbReference type="ChEBI" id="CHEBI:83900"/>
    </ligand>
</feature>
<evidence type="ECO:0000256" key="1">
    <source>
        <dbReference type="ARBA" id="ARBA00005898"/>
    </source>
</evidence>
<evidence type="ECO:0000259" key="14">
    <source>
        <dbReference type="Pfam" id="PF02875"/>
    </source>
</evidence>
<feature type="short sequence motif" description="Meso-diaminopimelate recognition motif" evidence="11">
    <location>
        <begin position="413"/>
        <end position="416"/>
    </location>
</feature>
<dbReference type="InterPro" id="IPR036615">
    <property type="entry name" value="Mur_ligase_C_dom_sf"/>
</dbReference>
<feature type="binding site" evidence="11">
    <location>
        <position position="473"/>
    </location>
    <ligand>
        <name>meso-2,6-diaminopimelate</name>
        <dbReference type="ChEBI" id="CHEBI:57791"/>
    </ligand>
</feature>
<evidence type="ECO:0000256" key="10">
    <source>
        <dbReference type="ARBA" id="ARBA00023316"/>
    </source>
</evidence>
<comment type="cofactor">
    <cofactor evidence="11">
        <name>Mg(2+)</name>
        <dbReference type="ChEBI" id="CHEBI:18420"/>
    </cofactor>
</comment>
<comment type="subcellular location">
    <subcellularLocation>
        <location evidence="11 12">Cytoplasm</location>
    </subcellularLocation>
</comment>
<keyword evidence="3 11" id="KW-0436">Ligase</keyword>
<dbReference type="EC" id="6.3.2.13" evidence="11"/>
<comment type="function">
    <text evidence="11">Catalyzes the addition of meso-diaminopimelic acid to the nucleotide precursor UDP-N-acetylmuramoyl-L-alanyl-D-glutamate (UMAG) in the biosynthesis of bacterial cell-wall peptidoglycan.</text>
</comment>
<comment type="catalytic activity">
    <reaction evidence="11">
        <text>UDP-N-acetyl-alpha-D-muramoyl-L-alanyl-D-glutamate + meso-2,6-diaminopimelate + ATP = UDP-N-acetyl-alpha-D-muramoyl-L-alanyl-gamma-D-glutamyl-meso-2,6-diaminopimelate + ADP + phosphate + H(+)</text>
        <dbReference type="Rhea" id="RHEA:23676"/>
        <dbReference type="ChEBI" id="CHEBI:15378"/>
        <dbReference type="ChEBI" id="CHEBI:30616"/>
        <dbReference type="ChEBI" id="CHEBI:43474"/>
        <dbReference type="ChEBI" id="CHEBI:57791"/>
        <dbReference type="ChEBI" id="CHEBI:83900"/>
        <dbReference type="ChEBI" id="CHEBI:83905"/>
        <dbReference type="ChEBI" id="CHEBI:456216"/>
        <dbReference type="EC" id="6.3.2.13"/>
    </reaction>
</comment>
<feature type="binding site" evidence="11">
    <location>
        <position position="191"/>
    </location>
    <ligand>
        <name>UDP-N-acetyl-alpha-D-muramoyl-L-alanyl-D-glutamate</name>
        <dbReference type="ChEBI" id="CHEBI:83900"/>
    </ligand>
</feature>
<evidence type="ECO:0000259" key="13">
    <source>
        <dbReference type="Pfam" id="PF01225"/>
    </source>
</evidence>
<keyword evidence="6 11" id="KW-0067">ATP-binding</keyword>
<dbReference type="Gene3D" id="3.40.1190.10">
    <property type="entry name" value="Mur-like, catalytic domain"/>
    <property type="match status" value="1"/>
</dbReference>
<organism evidence="16 17">
    <name type="scientific">Thermatribacter velox</name>
    <dbReference type="NCBI Taxonomy" id="3039681"/>
    <lineage>
        <taxon>Bacteria</taxon>
        <taxon>Pseudomonadati</taxon>
        <taxon>Atribacterota</taxon>
        <taxon>Atribacteria</taxon>
        <taxon>Atribacterales</taxon>
        <taxon>Thermatribacteraceae</taxon>
        <taxon>Thermatribacter</taxon>
    </lineage>
</organism>
<keyword evidence="2 11" id="KW-0963">Cytoplasm</keyword>
<dbReference type="Gene3D" id="3.90.190.20">
    <property type="entry name" value="Mur ligase, C-terminal domain"/>
    <property type="match status" value="1"/>
</dbReference>
<evidence type="ECO:0000313" key="16">
    <source>
        <dbReference type="EMBL" id="WZL75165.1"/>
    </source>
</evidence>
<dbReference type="Gene3D" id="3.40.1390.10">
    <property type="entry name" value="MurE/MurF, N-terminal domain"/>
    <property type="match status" value="1"/>
</dbReference>
<evidence type="ECO:0000259" key="15">
    <source>
        <dbReference type="Pfam" id="PF08245"/>
    </source>
</evidence>
<sequence>MKVKDFVGLFPVYKAKNIVDPEEEILGIAINSKKVRPRFAFFAIPGNNVDGHQYLQEALERGAGILIVERSSSLPKQEGVSWVLVERARDALNAIAGPFFGNPAQKMRIFGVTGTNGKTTTCFFLRNILEASGTPSGLLTTCLNAMGPLELEPANTTEESINIQDHLRTMVEMGIRNAVIEVSSHGLALGRLQGVSFDYAVITNLIPEHLEFHRNFKDYFQSKRKLFQMLEENFDKPYPRMALFNADDQNCRKMFQSLGVARLGFGLKEKADISAECIEYSLYQTSFVMHTPWGRMKVVINFPGEHNVYNALAASGIALAAGVPLEKVGEGLENTRKIPGRWERVENKKGVEIIVDFAHNWHGLQKALSLIREHAKGKLITVFGCGGERDRAKRPLMGKVVAQYSDVCVISTDNPRNEDPMQTIQDALEGVKEIAGQKAVKYYVVPDRREAIRKALKEAQRGDVVFLAGKGPERFQIVANRSFPHNDYQVAKELLREDED</sequence>
<dbReference type="GO" id="GO:0008765">
    <property type="term" value="F:UDP-N-acetylmuramoylalanyl-D-glutamate-2,6-diaminopimelate ligase activity"/>
    <property type="evidence" value="ECO:0007669"/>
    <property type="project" value="UniProtKB-EC"/>
</dbReference>
<feature type="domain" description="Mur ligase C-terminal" evidence="14">
    <location>
        <begin position="340"/>
        <end position="471"/>
    </location>
</feature>
<protein>
    <recommendedName>
        <fullName evidence="11">UDP-N-acetylmuramoyl-L-alanyl-D-glutamate--2,6-diaminopimelate ligase</fullName>
        <ecNumber evidence="11">6.3.2.13</ecNumber>
    </recommendedName>
    <alternativeName>
        <fullName evidence="11">Meso-A2pm-adding enzyme</fullName>
    </alternativeName>
    <alternativeName>
        <fullName evidence="11">Meso-diaminopimelate-adding enzyme</fullName>
    </alternativeName>
    <alternativeName>
        <fullName evidence="11">UDP-MurNAc-L-Ala-D-Glu:meso-diaminopimelate ligase</fullName>
    </alternativeName>
    <alternativeName>
        <fullName evidence="11">UDP-MurNAc-tripeptide synthetase</fullName>
    </alternativeName>
    <alternativeName>
        <fullName evidence="11">UDP-N-acetylmuramyl-tripeptide synthetase</fullName>
    </alternativeName>
</protein>
<feature type="modified residue" description="N6-carboxylysine" evidence="11">
    <location>
        <position position="223"/>
    </location>
</feature>
<comment type="PTM">
    <text evidence="11">Carboxylation is probably crucial for Mg(2+) binding and, consequently, for the gamma-phosphate positioning of ATP.</text>
</comment>
<feature type="binding site" evidence="11">
    <location>
        <begin position="114"/>
        <end position="120"/>
    </location>
    <ligand>
        <name>ATP</name>
        <dbReference type="ChEBI" id="CHEBI:30616"/>
    </ligand>
</feature>
<proteinExistence type="inferred from homology"/>
<dbReference type="PROSITE" id="PS01011">
    <property type="entry name" value="FOLYLPOLYGLU_SYNT_1"/>
    <property type="match status" value="1"/>
</dbReference>
<gene>
    <name evidence="11" type="primary">murE</name>
    <name evidence="16" type="ORF">QBE54_06060</name>
</gene>
<keyword evidence="4 11" id="KW-0132">Cell division</keyword>
<evidence type="ECO:0000256" key="2">
    <source>
        <dbReference type="ARBA" id="ARBA00022490"/>
    </source>
</evidence>
<keyword evidence="11" id="KW-0460">Magnesium</keyword>
<keyword evidence="7 11" id="KW-0133">Cell shape</keyword>
<feature type="binding site" evidence="11">
    <location>
        <position position="469"/>
    </location>
    <ligand>
        <name>meso-2,6-diaminopimelate</name>
        <dbReference type="ChEBI" id="CHEBI:57791"/>
    </ligand>
</feature>
<keyword evidence="8 11" id="KW-0573">Peptidoglycan synthesis</keyword>
<dbReference type="NCBIfam" id="TIGR01085">
    <property type="entry name" value="murE"/>
    <property type="match status" value="1"/>
</dbReference>
<evidence type="ECO:0000256" key="7">
    <source>
        <dbReference type="ARBA" id="ARBA00022960"/>
    </source>
</evidence>
<evidence type="ECO:0000256" key="3">
    <source>
        <dbReference type="ARBA" id="ARBA00022598"/>
    </source>
</evidence>
<evidence type="ECO:0000256" key="12">
    <source>
        <dbReference type="RuleBase" id="RU004135"/>
    </source>
</evidence>
<dbReference type="EMBL" id="CP121689">
    <property type="protein sequence ID" value="WZL75165.1"/>
    <property type="molecule type" value="Genomic_DNA"/>
</dbReference>
<dbReference type="InterPro" id="IPR013221">
    <property type="entry name" value="Mur_ligase_cen"/>
</dbReference>
<keyword evidence="10 11" id="KW-0961">Cell wall biogenesis/degradation</keyword>
<dbReference type="PANTHER" id="PTHR23135">
    <property type="entry name" value="MUR LIGASE FAMILY MEMBER"/>
    <property type="match status" value="1"/>
</dbReference>
<evidence type="ECO:0000256" key="4">
    <source>
        <dbReference type="ARBA" id="ARBA00022618"/>
    </source>
</evidence>
<keyword evidence="9 11" id="KW-0131">Cell cycle</keyword>
<dbReference type="HAMAP" id="MF_00208">
    <property type="entry name" value="MurE"/>
    <property type="match status" value="1"/>
</dbReference>
<comment type="caution">
    <text evidence="11">Lacks conserved residue(s) required for the propagation of feature annotation.</text>
</comment>
<keyword evidence="17" id="KW-1185">Reference proteome</keyword>
<reference evidence="16 17" key="1">
    <citation type="submission" date="2023-03" db="EMBL/GenBank/DDBJ databases">
        <title>Novel Species.</title>
        <authorList>
            <person name="Ma S."/>
        </authorList>
    </citation>
    <scope>NUCLEOTIDE SEQUENCE [LARGE SCALE GENOMIC DNA]</scope>
    <source>
        <strain evidence="16 17">B11</strain>
    </source>
</reference>
<dbReference type="RefSeq" id="WP_369017311.1">
    <property type="nucleotide sequence ID" value="NZ_CP121689.1"/>
</dbReference>
<dbReference type="Pfam" id="PF01225">
    <property type="entry name" value="Mur_ligase"/>
    <property type="match status" value="1"/>
</dbReference>
<evidence type="ECO:0000313" key="17">
    <source>
        <dbReference type="Proteomes" id="UP001461341"/>
    </source>
</evidence>
<dbReference type="InterPro" id="IPR018109">
    <property type="entry name" value="Folylpolyglutamate_synth_CS"/>
</dbReference>
<accession>A0ABZ2Y810</accession>